<dbReference type="NCBIfam" id="TIGR00017">
    <property type="entry name" value="cmk"/>
    <property type="match status" value="1"/>
</dbReference>
<dbReference type="EC" id="2.7.4.25" evidence="8"/>
<dbReference type="HAMAP" id="MF_00238">
    <property type="entry name" value="Cytidyl_kinase_type1"/>
    <property type="match status" value="1"/>
</dbReference>
<dbReference type="GO" id="GO:0005524">
    <property type="term" value="F:ATP binding"/>
    <property type="evidence" value="ECO:0007669"/>
    <property type="project" value="UniProtKB-UniRule"/>
</dbReference>
<accession>A0A9D1KDX3</accession>
<evidence type="ECO:0000256" key="7">
    <source>
        <dbReference type="ARBA" id="ARBA00048478"/>
    </source>
</evidence>
<name>A0A9D1KDX3_9FIRM</name>
<keyword evidence="2 8" id="KW-0808">Transferase</keyword>
<comment type="catalytic activity">
    <reaction evidence="7 8">
        <text>CMP + ATP = CDP + ADP</text>
        <dbReference type="Rhea" id="RHEA:11600"/>
        <dbReference type="ChEBI" id="CHEBI:30616"/>
        <dbReference type="ChEBI" id="CHEBI:58069"/>
        <dbReference type="ChEBI" id="CHEBI:60377"/>
        <dbReference type="ChEBI" id="CHEBI:456216"/>
        <dbReference type="EC" id="2.7.4.25"/>
    </reaction>
</comment>
<keyword evidence="8" id="KW-0963">Cytoplasm</keyword>
<comment type="subcellular location">
    <subcellularLocation>
        <location evidence="8">Cytoplasm</location>
    </subcellularLocation>
</comment>
<gene>
    <name evidence="8" type="primary">cmk</name>
    <name evidence="10" type="ORF">IAB60_02050</name>
</gene>
<keyword evidence="5 8" id="KW-0067">ATP-binding</keyword>
<dbReference type="CDD" id="cd02020">
    <property type="entry name" value="CMPK"/>
    <property type="match status" value="1"/>
</dbReference>
<dbReference type="AlphaFoldDB" id="A0A9D1KDX3"/>
<comment type="similarity">
    <text evidence="1 8">Belongs to the cytidylate kinase family. Type 1 subfamily.</text>
</comment>
<dbReference type="GO" id="GO:0015949">
    <property type="term" value="P:nucleobase-containing small molecule interconversion"/>
    <property type="evidence" value="ECO:0007669"/>
    <property type="project" value="TreeGrafter"/>
</dbReference>
<dbReference type="GO" id="GO:0006220">
    <property type="term" value="P:pyrimidine nucleotide metabolic process"/>
    <property type="evidence" value="ECO:0007669"/>
    <property type="project" value="UniProtKB-UniRule"/>
</dbReference>
<keyword evidence="4 8" id="KW-0418">Kinase</keyword>
<dbReference type="Pfam" id="PF02224">
    <property type="entry name" value="Cytidylate_kin"/>
    <property type="match status" value="1"/>
</dbReference>
<comment type="catalytic activity">
    <reaction evidence="6 8">
        <text>dCMP + ATP = dCDP + ADP</text>
        <dbReference type="Rhea" id="RHEA:25094"/>
        <dbReference type="ChEBI" id="CHEBI:30616"/>
        <dbReference type="ChEBI" id="CHEBI:57566"/>
        <dbReference type="ChEBI" id="CHEBI:58593"/>
        <dbReference type="ChEBI" id="CHEBI:456216"/>
        <dbReference type="EC" id="2.7.4.25"/>
    </reaction>
</comment>
<dbReference type="InterPro" id="IPR003136">
    <property type="entry name" value="Cytidylate_kin"/>
</dbReference>
<evidence type="ECO:0000256" key="6">
    <source>
        <dbReference type="ARBA" id="ARBA00047615"/>
    </source>
</evidence>
<evidence type="ECO:0000256" key="3">
    <source>
        <dbReference type="ARBA" id="ARBA00022741"/>
    </source>
</evidence>
<dbReference type="GO" id="GO:0036431">
    <property type="term" value="F:dCMP kinase activity"/>
    <property type="evidence" value="ECO:0007669"/>
    <property type="project" value="InterPro"/>
</dbReference>
<dbReference type="InterPro" id="IPR011994">
    <property type="entry name" value="Cytidylate_kinase_dom"/>
</dbReference>
<evidence type="ECO:0000313" key="10">
    <source>
        <dbReference type="EMBL" id="HIT40873.1"/>
    </source>
</evidence>
<dbReference type="Gene3D" id="3.40.50.300">
    <property type="entry name" value="P-loop containing nucleotide triphosphate hydrolases"/>
    <property type="match status" value="1"/>
</dbReference>
<reference evidence="10" key="2">
    <citation type="journal article" date="2021" name="PeerJ">
        <title>Extensive microbial diversity within the chicken gut microbiome revealed by metagenomics and culture.</title>
        <authorList>
            <person name="Gilroy R."/>
            <person name="Ravi A."/>
            <person name="Getino M."/>
            <person name="Pursley I."/>
            <person name="Horton D.L."/>
            <person name="Alikhan N.F."/>
            <person name="Baker D."/>
            <person name="Gharbi K."/>
            <person name="Hall N."/>
            <person name="Watson M."/>
            <person name="Adriaenssens E.M."/>
            <person name="Foster-Nyarko E."/>
            <person name="Jarju S."/>
            <person name="Secka A."/>
            <person name="Antonio M."/>
            <person name="Oren A."/>
            <person name="Chaudhuri R.R."/>
            <person name="La Ragione R."/>
            <person name="Hildebrand F."/>
            <person name="Pallen M.J."/>
        </authorList>
    </citation>
    <scope>NUCLEOTIDE SEQUENCE</scope>
    <source>
        <strain evidence="10">CHK123-3438</strain>
    </source>
</reference>
<evidence type="ECO:0000256" key="5">
    <source>
        <dbReference type="ARBA" id="ARBA00022840"/>
    </source>
</evidence>
<evidence type="ECO:0000256" key="2">
    <source>
        <dbReference type="ARBA" id="ARBA00022679"/>
    </source>
</evidence>
<organism evidence="10 11">
    <name type="scientific">Candidatus Caccovicinus merdipullorum</name>
    <dbReference type="NCBI Taxonomy" id="2840724"/>
    <lineage>
        <taxon>Bacteria</taxon>
        <taxon>Bacillati</taxon>
        <taxon>Bacillota</taxon>
        <taxon>Clostridia</taxon>
        <taxon>Eubacteriales</taxon>
        <taxon>Candidatus Caccovicinus</taxon>
    </lineage>
</organism>
<protein>
    <recommendedName>
        <fullName evidence="8">Cytidylate kinase</fullName>
        <shortName evidence="8">CK</shortName>
        <ecNumber evidence="8">2.7.4.25</ecNumber>
    </recommendedName>
    <alternativeName>
        <fullName evidence="8">Cytidine monophosphate kinase</fullName>
        <shortName evidence="8">CMP kinase</shortName>
    </alternativeName>
</protein>
<comment type="caution">
    <text evidence="10">The sequence shown here is derived from an EMBL/GenBank/DDBJ whole genome shotgun (WGS) entry which is preliminary data.</text>
</comment>
<proteinExistence type="inferred from homology"/>
<evidence type="ECO:0000259" key="9">
    <source>
        <dbReference type="Pfam" id="PF02224"/>
    </source>
</evidence>
<dbReference type="EMBL" id="DVKS01000037">
    <property type="protein sequence ID" value="HIT40873.1"/>
    <property type="molecule type" value="Genomic_DNA"/>
</dbReference>
<feature type="binding site" evidence="8">
    <location>
        <begin position="10"/>
        <end position="18"/>
    </location>
    <ligand>
        <name>ATP</name>
        <dbReference type="ChEBI" id="CHEBI:30616"/>
    </ligand>
</feature>
<reference evidence="10" key="1">
    <citation type="submission" date="2020-10" db="EMBL/GenBank/DDBJ databases">
        <authorList>
            <person name="Gilroy R."/>
        </authorList>
    </citation>
    <scope>NUCLEOTIDE SEQUENCE</scope>
    <source>
        <strain evidence="10">CHK123-3438</strain>
    </source>
</reference>
<evidence type="ECO:0000256" key="8">
    <source>
        <dbReference type="HAMAP-Rule" id="MF_00238"/>
    </source>
</evidence>
<keyword evidence="3 8" id="KW-0547">Nucleotide-binding</keyword>
<evidence type="ECO:0000256" key="4">
    <source>
        <dbReference type="ARBA" id="ARBA00022777"/>
    </source>
</evidence>
<dbReference type="Proteomes" id="UP000886860">
    <property type="component" value="Unassembled WGS sequence"/>
</dbReference>
<dbReference type="PANTHER" id="PTHR21299">
    <property type="entry name" value="CYTIDYLATE KINASE/PANTOATE-BETA-ALANINE LIGASE"/>
    <property type="match status" value="1"/>
</dbReference>
<sequence length="227" mass="25027">MQHFNIAIDGPAGAGKSTIAKAAAERLGFIYVDTGAMYRAMALYFLRQGIGPAEESRIAAACGQVDITIRYENGIQQVLLNGENVSGLIRDEAVGNMASATSVYLPVREKLVELQKQLAAREDVVMDGRDIGTCVLPHAQVKIYLTASVEERARRRCLELQKKGQEADLENIQETIRQRDYRDMHRENSPLVQAEDAVLVDTSDLTVDEVIARILEIAAEKGIKAKK</sequence>
<dbReference type="GO" id="GO:0005829">
    <property type="term" value="C:cytosol"/>
    <property type="evidence" value="ECO:0007669"/>
    <property type="project" value="TreeGrafter"/>
</dbReference>
<evidence type="ECO:0000313" key="11">
    <source>
        <dbReference type="Proteomes" id="UP000886860"/>
    </source>
</evidence>
<dbReference type="PANTHER" id="PTHR21299:SF2">
    <property type="entry name" value="CYTIDYLATE KINASE"/>
    <property type="match status" value="1"/>
</dbReference>
<feature type="domain" description="Cytidylate kinase" evidence="9">
    <location>
        <begin position="6"/>
        <end position="218"/>
    </location>
</feature>
<dbReference type="SUPFAM" id="SSF52540">
    <property type="entry name" value="P-loop containing nucleoside triphosphate hydrolases"/>
    <property type="match status" value="1"/>
</dbReference>
<evidence type="ECO:0000256" key="1">
    <source>
        <dbReference type="ARBA" id="ARBA00009427"/>
    </source>
</evidence>
<dbReference type="InterPro" id="IPR027417">
    <property type="entry name" value="P-loop_NTPase"/>
</dbReference>